<reference evidence="3" key="1">
    <citation type="submission" date="2021-04" db="EMBL/GenBank/DDBJ databases">
        <authorList>
            <person name="Pira H."/>
            <person name="Risdian C."/>
            <person name="Wink J."/>
        </authorList>
    </citation>
    <scope>NUCLEOTIDE SEQUENCE</scope>
    <source>
        <strain evidence="3">WHY3</strain>
    </source>
</reference>
<evidence type="ECO:0000259" key="1">
    <source>
        <dbReference type="Pfam" id="PF04773"/>
    </source>
</evidence>
<protein>
    <submittedName>
        <fullName evidence="3">FecR domain-containing protein</fullName>
    </submittedName>
</protein>
<comment type="caution">
    <text evidence="3">The sequence shown here is derived from an EMBL/GenBank/DDBJ whole genome shotgun (WGS) entry which is preliminary data.</text>
</comment>
<dbReference type="GO" id="GO:0016989">
    <property type="term" value="F:sigma factor antagonist activity"/>
    <property type="evidence" value="ECO:0007669"/>
    <property type="project" value="TreeGrafter"/>
</dbReference>
<evidence type="ECO:0000259" key="2">
    <source>
        <dbReference type="Pfam" id="PF16344"/>
    </source>
</evidence>
<dbReference type="EMBL" id="JAGSPD010000010">
    <property type="protein sequence ID" value="MBV7270010.1"/>
    <property type="molecule type" value="Genomic_DNA"/>
</dbReference>
<feature type="domain" description="FecR protein" evidence="1">
    <location>
        <begin position="95"/>
        <end position="185"/>
    </location>
</feature>
<dbReference type="InterPro" id="IPR012373">
    <property type="entry name" value="Ferrdict_sens_TM"/>
</dbReference>
<sequence>MKREELIKKWLDNNLNAKELKAFEQLQDYNELIQMNSALKSFKAPEFSVENSYENLKPKLKHINSNNWLKPILRIAAMLAICFSVYYYSTGSDTEINTQIAQSTKVNLPDTSIVHLNANSTLSFNERSWDNNREVQLNGEAFFKVAKGQVFDVLTTSGTVSVLGTQFNVKQRNDYFEVTCYEGLVAVTHNGESVKLHPGDTFRKIDGKLITTEKEIVTRPTWLRGESSFKTVPLILVIAELENQYGIKILAPKIDTQRLFTGSFTHKNLDLALQSVTIPLNLSYSKSGNSIVLKRE</sequence>
<dbReference type="RefSeq" id="WP_218546944.1">
    <property type="nucleotide sequence ID" value="NZ_JAGSPD010000010.1"/>
</dbReference>
<dbReference type="PANTHER" id="PTHR30273">
    <property type="entry name" value="PERIPLASMIC SIGNAL SENSOR AND SIGMA FACTOR ACTIVATOR FECR-RELATED"/>
    <property type="match status" value="1"/>
</dbReference>
<dbReference type="Pfam" id="PF16344">
    <property type="entry name" value="FecR_C"/>
    <property type="match status" value="1"/>
</dbReference>
<dbReference type="Pfam" id="PF04773">
    <property type="entry name" value="FecR"/>
    <property type="match status" value="1"/>
</dbReference>
<name>A0A9X1JNU7_9FLAO</name>
<proteinExistence type="predicted"/>
<organism evidence="3 4">
    <name type="scientific">Winogradskyella luteola</name>
    <dbReference type="NCBI Taxonomy" id="2828330"/>
    <lineage>
        <taxon>Bacteria</taxon>
        <taxon>Pseudomonadati</taxon>
        <taxon>Bacteroidota</taxon>
        <taxon>Flavobacteriia</taxon>
        <taxon>Flavobacteriales</taxon>
        <taxon>Flavobacteriaceae</taxon>
        <taxon>Winogradskyella</taxon>
    </lineage>
</organism>
<evidence type="ECO:0000313" key="4">
    <source>
        <dbReference type="Proteomes" id="UP001138894"/>
    </source>
</evidence>
<dbReference type="PIRSF" id="PIRSF018266">
    <property type="entry name" value="FecR"/>
    <property type="match status" value="1"/>
</dbReference>
<dbReference type="Proteomes" id="UP001138894">
    <property type="component" value="Unassembled WGS sequence"/>
</dbReference>
<accession>A0A9X1JNU7</accession>
<feature type="domain" description="Protein FecR C-terminal" evidence="2">
    <location>
        <begin position="228"/>
        <end position="292"/>
    </location>
</feature>
<dbReference type="InterPro" id="IPR006860">
    <property type="entry name" value="FecR"/>
</dbReference>
<dbReference type="PANTHER" id="PTHR30273:SF2">
    <property type="entry name" value="PROTEIN FECR"/>
    <property type="match status" value="1"/>
</dbReference>
<gene>
    <name evidence="3" type="ORF">KCG49_12495</name>
</gene>
<dbReference type="InterPro" id="IPR032508">
    <property type="entry name" value="FecR_C"/>
</dbReference>
<dbReference type="AlphaFoldDB" id="A0A9X1JNU7"/>
<keyword evidence="4" id="KW-1185">Reference proteome</keyword>
<evidence type="ECO:0000313" key="3">
    <source>
        <dbReference type="EMBL" id="MBV7270010.1"/>
    </source>
</evidence>